<comment type="caution">
    <text evidence="2">The sequence shown here is derived from an EMBL/GenBank/DDBJ whole genome shotgun (WGS) entry which is preliminary data.</text>
</comment>
<dbReference type="Gene3D" id="3.40.50.150">
    <property type="entry name" value="Vaccinia Virus protein VP39"/>
    <property type="match status" value="1"/>
</dbReference>
<protein>
    <submittedName>
        <fullName evidence="2">Uncharacterized protein</fullName>
    </submittedName>
</protein>
<dbReference type="EMBL" id="CAMXCT030002033">
    <property type="protein sequence ID" value="CAL4782408.1"/>
    <property type="molecule type" value="Genomic_DNA"/>
</dbReference>
<keyword evidence="4" id="KW-1185">Reference proteome</keyword>
<reference evidence="3 4" key="2">
    <citation type="submission" date="2024-05" db="EMBL/GenBank/DDBJ databases">
        <authorList>
            <person name="Chen Y."/>
            <person name="Shah S."/>
            <person name="Dougan E. K."/>
            <person name="Thang M."/>
            <person name="Chan C."/>
        </authorList>
    </citation>
    <scope>NUCLEOTIDE SEQUENCE [LARGE SCALE GENOMIC DNA]</scope>
</reference>
<feature type="region of interest" description="Disordered" evidence="1">
    <location>
        <begin position="590"/>
        <end position="636"/>
    </location>
</feature>
<feature type="compositionally biased region" description="Basic and acidic residues" evidence="1">
    <location>
        <begin position="615"/>
        <end position="636"/>
    </location>
</feature>
<evidence type="ECO:0000313" key="2">
    <source>
        <dbReference type="EMBL" id="CAI3995096.1"/>
    </source>
</evidence>
<feature type="region of interest" description="Disordered" evidence="1">
    <location>
        <begin position="421"/>
        <end position="450"/>
    </location>
</feature>
<feature type="compositionally biased region" description="Basic and acidic residues" evidence="1">
    <location>
        <begin position="1033"/>
        <end position="1050"/>
    </location>
</feature>
<feature type="region of interest" description="Disordered" evidence="1">
    <location>
        <begin position="1029"/>
        <end position="1050"/>
    </location>
</feature>
<sequence length="1432" mass="156969">MGDCPHCHSFNGAPTCSSCKTYLRIGGLLQSGKLSRYQEGSVLTALRNCAGALSDLVEIGVPGPFGSGVPDKEAEIETELRRSNPCREPTTSRASRLTTEGRSGQQKLRTVEGVQPLPQRSQLLEEPEETPKVDMAPKAKVHPMAKVRVKAKAKPKGVGKAKARGVALVRGRRTLRRPAGVPPDVDRAQPQKVAWDAGHTVRGGDMSLDWLRGETGLVVEEARYFHRTCKVAGAVVGTLYSGNHVEVRLKPTGTTDEGILKLQSGQPRLELRVLLCNPACNHEETAEDLVHGLRIRKQRPADGEEPWVNNLEKVAGLEGPDELERLRTEMEERRKAADAPRTGAELKKEKGKKEKKEKKKKKEKERKKSSTSGDSVSGVAALDGTKARQASQKKPKALFAGTGLDPLDKVRSRALRLAKRYVKKKGKKASSDSDSTSGSSPGARLEEESETIFQQAARVRGIADAYPGVLANQALGQMRANLLQTLGEAEGVNTLPVVAVQYYRQVLQKKSSGPMSRELLTLCAASDLLARGKAAQCLDLLLQRVKSAESTLSGTHWSVAQKLELLPSEQSSLTDAAEMREAQRIAFEESKTRWMSSLPEGRPLGSQKGGGKKGSGKEDYRRGADGKKGFGARPDEPCEVAVESEKIEDAPYEGGLAVASPAEKLKQLSLRGLATGGMPYKASEQSSPVAAEPIAVATGSNDLSTGSKGGIFPLPTSRERLLVFDPGLTEFEVFSCLCVCVSLNSFWGSDLTSEDELNDAQRACMGEILKDVKRVVHLKEAVSGVNWSEFFSVRSIDYKGDEVKVAQWFTWSSIGPALPKEVGVVPLAEVCSHGCRDYVLHFERYLKPSAEWGSVPRPRAMVSDEDWPAVCQGLVASRVCVFIPEEDVFCTDQGPLLNGMFEVSKEEFTPEGVEVYRLIMNLIPLNKLCKPLAGDIDSLPSWSTMSPFFLQPHEQLLVSSEDVKCFFYVMSVPISWTKFLAFNKLVPPEILPSDLSGQRVYLASRVLPMGFANSVSLAQHVHRNLAKWSADPAGDRDAGGNRPEAELRKDREFSHHSTNWRIYLDNYDLLEKVSKTDVTSLEGSCAAGVLSLRNEYEKWGVPRNLKKAVERSSQCELQGATVDGVAGVAYPREAKLVKYFSLALDLCQRAAATQRQWQVVCGGLVYISMFRRPLLGSLNQVWMHILSYDRYKKRVRATPAACRLEVLRFLGLLPLARLDFRLDMHPMVTCSDASSQGGGICASTRLTALGGMVSGGALRGEVPEPGDDLMVFAIGLFDGIGALRVALVGLCVCGVPQAGPESRGVSGLNPDRRGALRDERSSLFQHVPRVRDLVRHAFRWCPVHTLMESVGSMDEQDRATMSQGYGADPLFCDAGSFTWCHRPRLYWLSWEIDECDNARLDHSGDLVKLELSGNQKTEEVIRAGWWKVDPEK</sequence>
<evidence type="ECO:0000313" key="3">
    <source>
        <dbReference type="EMBL" id="CAL4782408.1"/>
    </source>
</evidence>
<dbReference type="InterPro" id="IPR029063">
    <property type="entry name" value="SAM-dependent_MTases_sf"/>
</dbReference>
<organism evidence="2">
    <name type="scientific">Cladocopium goreaui</name>
    <dbReference type="NCBI Taxonomy" id="2562237"/>
    <lineage>
        <taxon>Eukaryota</taxon>
        <taxon>Sar</taxon>
        <taxon>Alveolata</taxon>
        <taxon>Dinophyceae</taxon>
        <taxon>Suessiales</taxon>
        <taxon>Symbiodiniaceae</taxon>
        <taxon>Cladocopium</taxon>
    </lineage>
</organism>
<evidence type="ECO:0000256" key="1">
    <source>
        <dbReference type="SAM" id="MobiDB-lite"/>
    </source>
</evidence>
<dbReference type="EMBL" id="CAMXCT010002033">
    <property type="protein sequence ID" value="CAI3995096.1"/>
    <property type="molecule type" value="Genomic_DNA"/>
</dbReference>
<feature type="region of interest" description="Disordered" evidence="1">
    <location>
        <begin position="331"/>
        <end position="394"/>
    </location>
</feature>
<feature type="compositionally biased region" description="Basic residues" evidence="1">
    <location>
        <begin position="355"/>
        <end position="369"/>
    </location>
</feature>
<dbReference type="Proteomes" id="UP001152797">
    <property type="component" value="Unassembled WGS sequence"/>
</dbReference>
<evidence type="ECO:0000313" key="4">
    <source>
        <dbReference type="Proteomes" id="UP001152797"/>
    </source>
</evidence>
<reference evidence="2" key="1">
    <citation type="submission" date="2022-10" db="EMBL/GenBank/DDBJ databases">
        <authorList>
            <person name="Chen Y."/>
            <person name="Dougan E. K."/>
            <person name="Chan C."/>
            <person name="Rhodes N."/>
            <person name="Thang M."/>
        </authorList>
    </citation>
    <scope>NUCLEOTIDE SEQUENCE</scope>
</reference>
<name>A0A9P1CRQ1_9DINO</name>
<gene>
    <name evidence="2" type="ORF">C1SCF055_LOCUS21693</name>
</gene>
<dbReference type="OrthoDB" id="641149at2759"/>
<proteinExistence type="predicted"/>
<feature type="compositionally biased region" description="Basic and acidic residues" evidence="1">
    <location>
        <begin position="331"/>
        <end position="354"/>
    </location>
</feature>
<feature type="region of interest" description="Disordered" evidence="1">
    <location>
        <begin position="78"/>
        <end position="132"/>
    </location>
</feature>
<feature type="compositionally biased region" description="Polar residues" evidence="1">
    <location>
        <begin position="89"/>
        <end position="108"/>
    </location>
</feature>
<feature type="non-terminal residue" evidence="2">
    <location>
        <position position="1"/>
    </location>
</feature>
<dbReference type="EMBL" id="CAMXCT020002033">
    <property type="protein sequence ID" value="CAL1148471.1"/>
    <property type="molecule type" value="Genomic_DNA"/>
</dbReference>
<accession>A0A9P1CRQ1</accession>